<proteinExistence type="predicted"/>
<protein>
    <submittedName>
        <fullName evidence="1">Uncharacterized protein</fullName>
    </submittedName>
</protein>
<accession>D6PE08</accession>
<name>D6PE08_9BACT</name>
<organism evidence="1">
    <name type="scientific">uncultured marine bacterium MedDCM-OCT-S09-C199</name>
    <dbReference type="NCBI Taxonomy" id="743077"/>
    <lineage>
        <taxon>Bacteria</taxon>
        <taxon>environmental samples</taxon>
    </lineage>
</organism>
<dbReference type="AlphaFoldDB" id="D6PE08"/>
<sequence length="56" mass="6216">MQFTYWHTGEGRERAAGLTLTVFAMADTSHSWSIVYNVADGAAEAFSGKWHGRLLL</sequence>
<reference evidence="1" key="1">
    <citation type="journal article" date="2010" name="ISME J.">
        <title>Metagenome of the Mediterranean deep chlorophyll maximum studied by direct and fosmid library 454 pyrosequencing.</title>
        <authorList>
            <person name="Ghai R."/>
            <person name="Martin-Cuadrado A.B."/>
            <person name="Molto A.G."/>
            <person name="Heredia I.G."/>
            <person name="Cabrera R."/>
            <person name="Martin J."/>
            <person name="Verdu M."/>
            <person name="Deschamps P."/>
            <person name="Moreira D."/>
            <person name="Lopez-Garcia P."/>
            <person name="Mira A."/>
            <person name="Rodriguez-Valera F."/>
        </authorList>
    </citation>
    <scope>NUCLEOTIDE SEQUENCE</scope>
</reference>
<evidence type="ECO:0000313" key="1">
    <source>
        <dbReference type="EMBL" id="ADD93959.1"/>
    </source>
</evidence>
<dbReference type="EMBL" id="GU943006">
    <property type="protein sequence ID" value="ADD93959.1"/>
    <property type="molecule type" value="Genomic_DNA"/>
</dbReference>